<sequence length="116" mass="12266">MLTIEIRIAAPHRKLPDQDRASRATAISWSSAGSALGAGAVQTPGAQMNNAFGPGVRPDRERVRGGGVHEDAVAGEPPANWLARGMLEVATRRVNEPATLGETSEKPVASAVPYWR</sequence>
<feature type="compositionally biased region" description="Basic and acidic residues" evidence="1">
    <location>
        <begin position="57"/>
        <end position="72"/>
    </location>
</feature>
<protein>
    <submittedName>
        <fullName evidence="2">Uncharacterized protein</fullName>
    </submittedName>
</protein>
<evidence type="ECO:0000313" key="2">
    <source>
        <dbReference type="EMBL" id="MFI6496325.1"/>
    </source>
</evidence>
<organism evidence="2 3">
    <name type="scientific">Nonomuraea typhae</name>
    <dbReference type="NCBI Taxonomy" id="2603600"/>
    <lineage>
        <taxon>Bacteria</taxon>
        <taxon>Bacillati</taxon>
        <taxon>Actinomycetota</taxon>
        <taxon>Actinomycetes</taxon>
        <taxon>Streptosporangiales</taxon>
        <taxon>Streptosporangiaceae</taxon>
        <taxon>Nonomuraea</taxon>
    </lineage>
</organism>
<comment type="caution">
    <text evidence="2">The sequence shown here is derived from an EMBL/GenBank/DDBJ whole genome shotgun (WGS) entry which is preliminary data.</text>
</comment>
<name>A0ABW7YL36_9ACTN</name>
<accession>A0ABW7YL36</accession>
<feature type="region of interest" description="Disordered" evidence="1">
    <location>
        <begin position="36"/>
        <end position="76"/>
    </location>
</feature>
<feature type="region of interest" description="Disordered" evidence="1">
    <location>
        <begin position="96"/>
        <end position="116"/>
    </location>
</feature>
<proteinExistence type="predicted"/>
<evidence type="ECO:0000256" key="1">
    <source>
        <dbReference type="SAM" id="MobiDB-lite"/>
    </source>
</evidence>
<keyword evidence="3" id="KW-1185">Reference proteome</keyword>
<dbReference type="RefSeq" id="WP_397078376.1">
    <property type="nucleotide sequence ID" value="NZ_JBITGY010000001.1"/>
</dbReference>
<dbReference type="EMBL" id="JBITGY010000001">
    <property type="protein sequence ID" value="MFI6496325.1"/>
    <property type="molecule type" value="Genomic_DNA"/>
</dbReference>
<gene>
    <name evidence="2" type="ORF">ACIBG2_03020</name>
</gene>
<reference evidence="2 3" key="1">
    <citation type="submission" date="2024-10" db="EMBL/GenBank/DDBJ databases">
        <title>The Natural Products Discovery Center: Release of the First 8490 Sequenced Strains for Exploring Actinobacteria Biosynthetic Diversity.</title>
        <authorList>
            <person name="Kalkreuter E."/>
            <person name="Kautsar S.A."/>
            <person name="Yang D."/>
            <person name="Bader C.D."/>
            <person name="Teijaro C.N."/>
            <person name="Fluegel L."/>
            <person name="Davis C.M."/>
            <person name="Simpson J.R."/>
            <person name="Lauterbach L."/>
            <person name="Steele A.D."/>
            <person name="Gui C."/>
            <person name="Meng S."/>
            <person name="Li G."/>
            <person name="Viehrig K."/>
            <person name="Ye F."/>
            <person name="Su P."/>
            <person name="Kiefer A.F."/>
            <person name="Nichols A."/>
            <person name="Cepeda A.J."/>
            <person name="Yan W."/>
            <person name="Fan B."/>
            <person name="Jiang Y."/>
            <person name="Adhikari A."/>
            <person name="Zheng C.-J."/>
            <person name="Schuster L."/>
            <person name="Cowan T.M."/>
            <person name="Smanski M.J."/>
            <person name="Chevrette M.G."/>
            <person name="De Carvalho L.P.S."/>
            <person name="Shen B."/>
        </authorList>
    </citation>
    <scope>NUCLEOTIDE SEQUENCE [LARGE SCALE GENOMIC DNA]</scope>
    <source>
        <strain evidence="2 3">NPDC050545</strain>
    </source>
</reference>
<dbReference type="Proteomes" id="UP001612741">
    <property type="component" value="Unassembled WGS sequence"/>
</dbReference>
<evidence type="ECO:0000313" key="3">
    <source>
        <dbReference type="Proteomes" id="UP001612741"/>
    </source>
</evidence>